<protein>
    <submittedName>
        <fullName evidence="1">Uncharacterized protein</fullName>
    </submittedName>
</protein>
<dbReference type="VEuPathDB" id="FungiDB:JI435_036640"/>
<dbReference type="EMBL" id="CP069025">
    <property type="protein sequence ID" value="QRC93438.1"/>
    <property type="molecule type" value="Genomic_DNA"/>
</dbReference>
<proteinExistence type="predicted"/>
<keyword evidence="2" id="KW-1185">Reference proteome</keyword>
<organism evidence="1 2">
    <name type="scientific">Phaeosphaeria nodorum (strain SN15 / ATCC MYA-4574 / FGSC 10173)</name>
    <name type="common">Glume blotch fungus</name>
    <name type="synonym">Parastagonospora nodorum</name>
    <dbReference type="NCBI Taxonomy" id="321614"/>
    <lineage>
        <taxon>Eukaryota</taxon>
        <taxon>Fungi</taxon>
        <taxon>Dikarya</taxon>
        <taxon>Ascomycota</taxon>
        <taxon>Pezizomycotina</taxon>
        <taxon>Dothideomycetes</taxon>
        <taxon>Pleosporomycetidae</taxon>
        <taxon>Pleosporales</taxon>
        <taxon>Pleosporineae</taxon>
        <taxon>Phaeosphaeriaceae</taxon>
        <taxon>Parastagonospora</taxon>
    </lineage>
</organism>
<accession>A0A7U2EWZ5</accession>
<evidence type="ECO:0000313" key="2">
    <source>
        <dbReference type="Proteomes" id="UP000663193"/>
    </source>
</evidence>
<name>A0A7U2EWZ5_PHANO</name>
<dbReference type="Proteomes" id="UP000663193">
    <property type="component" value="Chromosome 3"/>
</dbReference>
<sequence length="173" mass="19103">MTSILKSSITAIQLNYLEHQPPSHRFINHVECHQGHDLSLTFNSFSWSSPASAPPPCNATTSNKLLHFFSSLAGGFGSGQTGLLMECRFKTSASDPPQAPELPTTLLHQSCRRLRLRSNWADEEVPGSTFGLQAPELPTALSQQSCRRLRLRSNWTAEKCWSNITTSSHGHTS</sequence>
<dbReference type="AlphaFoldDB" id="A0A7U2EWZ5"/>
<reference evidence="2" key="1">
    <citation type="journal article" date="2021" name="BMC Genomics">
        <title>Chromosome-level genome assembly and manually-curated proteome of model necrotroph Parastagonospora nodorum Sn15 reveals a genome-wide trove of candidate effector homologs, and redundancy of virulence-related functions within an accessory chromosome.</title>
        <authorList>
            <person name="Bertazzoni S."/>
            <person name="Jones D.A.B."/>
            <person name="Phan H.T."/>
            <person name="Tan K.-C."/>
            <person name="Hane J.K."/>
        </authorList>
    </citation>
    <scope>NUCLEOTIDE SEQUENCE [LARGE SCALE GENOMIC DNA]</scope>
    <source>
        <strain evidence="2">SN15 / ATCC MYA-4574 / FGSC 10173)</strain>
    </source>
</reference>
<evidence type="ECO:0000313" key="1">
    <source>
        <dbReference type="EMBL" id="QRC93438.1"/>
    </source>
</evidence>
<gene>
    <name evidence="1" type="ORF">JI435_036640</name>
</gene>